<dbReference type="RefSeq" id="WP_030351627.1">
    <property type="nucleotide sequence ID" value="NZ_AZSP01000153.1"/>
</dbReference>
<organism evidence="2 3">
    <name type="scientific">Streptomyces scopuliridis RB72</name>
    <dbReference type="NCBI Taxonomy" id="1440053"/>
    <lineage>
        <taxon>Bacteria</taxon>
        <taxon>Bacillati</taxon>
        <taxon>Actinomycetota</taxon>
        <taxon>Actinomycetes</taxon>
        <taxon>Kitasatosporales</taxon>
        <taxon>Streptomycetaceae</taxon>
        <taxon>Streptomyces</taxon>
    </lineage>
</organism>
<reference evidence="2 3" key="1">
    <citation type="submission" date="2013-12" db="EMBL/GenBank/DDBJ databases">
        <title>Annotated genome of Streptomyces scopuliridis.</title>
        <authorList>
            <person name="Olson J.B."/>
        </authorList>
    </citation>
    <scope>NUCLEOTIDE SEQUENCE [LARGE SCALE GENOMIC DNA]</scope>
    <source>
        <strain evidence="2 3">RB72</strain>
    </source>
</reference>
<dbReference type="AlphaFoldDB" id="A0A2T7T7F2"/>
<keyword evidence="1" id="KW-0732">Signal</keyword>
<protein>
    <recommendedName>
        <fullName evidence="4">Secreted protein</fullName>
    </recommendedName>
</protein>
<evidence type="ECO:0000256" key="1">
    <source>
        <dbReference type="SAM" id="SignalP"/>
    </source>
</evidence>
<evidence type="ECO:0000313" key="3">
    <source>
        <dbReference type="Proteomes" id="UP000245992"/>
    </source>
</evidence>
<gene>
    <name evidence="2" type="ORF">Y717_18485</name>
</gene>
<dbReference type="Proteomes" id="UP000245992">
    <property type="component" value="Unassembled WGS sequence"/>
</dbReference>
<dbReference type="STRING" id="1440053.GCA_000718095_02517"/>
<feature type="signal peptide" evidence="1">
    <location>
        <begin position="1"/>
        <end position="28"/>
    </location>
</feature>
<comment type="caution">
    <text evidence="2">The sequence shown here is derived from an EMBL/GenBank/DDBJ whole genome shotgun (WGS) entry which is preliminary data.</text>
</comment>
<evidence type="ECO:0000313" key="2">
    <source>
        <dbReference type="EMBL" id="PVE11069.1"/>
    </source>
</evidence>
<feature type="chain" id="PRO_5015403032" description="Secreted protein" evidence="1">
    <location>
        <begin position="29"/>
        <end position="115"/>
    </location>
</feature>
<evidence type="ECO:0008006" key="4">
    <source>
        <dbReference type="Google" id="ProtNLM"/>
    </source>
</evidence>
<proteinExistence type="predicted"/>
<name>A0A2T7T7F2_9ACTN</name>
<keyword evidence="3" id="KW-1185">Reference proteome</keyword>
<accession>A0A2T7T7F2</accession>
<dbReference type="EMBL" id="AZSP01000153">
    <property type="protein sequence ID" value="PVE11069.1"/>
    <property type="molecule type" value="Genomic_DNA"/>
</dbReference>
<sequence length="115" mass="11063">MKQSAIKTLGTVALGAAFAATAAGSASAAPAAPEAGAALDLVSRTLPVQDLTSQLPAPLPDVLTATGLALGTVQQTTPYAVDAVKTANPVQQLVGGLPVNGLGKGLPVNGIPLGG</sequence>